<sequence>MIKNIIFDFGGVLLEWDPDNLYLSYFKSNEATEAFYQEPILFWKTASLLET</sequence>
<dbReference type="InterPro" id="IPR036412">
    <property type="entry name" value="HAD-like_sf"/>
</dbReference>
<organism evidence="1 2">
    <name type="scientific">Fluviispira sanaruensis</name>
    <dbReference type="NCBI Taxonomy" id="2493639"/>
    <lineage>
        <taxon>Bacteria</taxon>
        <taxon>Pseudomonadati</taxon>
        <taxon>Bdellovibrionota</taxon>
        <taxon>Oligoflexia</taxon>
        <taxon>Silvanigrellales</taxon>
        <taxon>Silvanigrellaceae</taxon>
        <taxon>Fluviispira</taxon>
    </lineage>
</organism>
<name>A0A4P2VSS6_FLUSA</name>
<keyword evidence="2" id="KW-1185">Reference proteome</keyword>
<dbReference type="InterPro" id="IPR023214">
    <property type="entry name" value="HAD_sf"/>
</dbReference>
<dbReference type="Proteomes" id="UP000291236">
    <property type="component" value="Chromosome"/>
</dbReference>
<proteinExistence type="predicted"/>
<accession>A0A4P2VSS6</accession>
<dbReference type="Gene3D" id="1.10.150.240">
    <property type="entry name" value="Putative phosphatase, domain 2"/>
    <property type="match status" value="1"/>
</dbReference>
<dbReference type="KEGG" id="sbf:JCM31447_08060"/>
<evidence type="ECO:0000313" key="1">
    <source>
        <dbReference type="EMBL" id="BBH52365.1"/>
    </source>
</evidence>
<dbReference type="Gene3D" id="3.40.50.1000">
    <property type="entry name" value="HAD superfamily/HAD-like"/>
    <property type="match status" value="1"/>
</dbReference>
<dbReference type="SUPFAM" id="SSF56784">
    <property type="entry name" value="HAD-like"/>
    <property type="match status" value="1"/>
</dbReference>
<dbReference type="EMBL" id="AP019368">
    <property type="protein sequence ID" value="BBH52365.1"/>
    <property type="molecule type" value="Genomic_DNA"/>
</dbReference>
<dbReference type="RefSeq" id="WP_172603761.1">
    <property type="nucleotide sequence ID" value="NZ_AP019368.1"/>
</dbReference>
<protein>
    <recommendedName>
        <fullName evidence="3">HAD family hydrolase</fullName>
    </recommendedName>
</protein>
<dbReference type="InterPro" id="IPR023198">
    <property type="entry name" value="PGP-like_dom2"/>
</dbReference>
<reference evidence="1 2" key="1">
    <citation type="submission" date="2018-12" db="EMBL/GenBank/DDBJ databases">
        <title>Rubrispira sanarue gen. nov., sp., nov., a member of the order Silvanigrellales, isolated from a brackish lake in Hamamatsu Japan.</title>
        <authorList>
            <person name="Maejima Y."/>
            <person name="Iino T."/>
            <person name="Muraguchi Y."/>
            <person name="Fukuda K."/>
            <person name="Nojiri H."/>
            <person name="Ohkuma M."/>
            <person name="Moriuchi R."/>
            <person name="Dohra H."/>
            <person name="Kimbara K."/>
            <person name="Shintani M."/>
        </authorList>
    </citation>
    <scope>NUCLEOTIDE SEQUENCE [LARGE SCALE GENOMIC DNA]</scope>
    <source>
        <strain evidence="1 2">RF1110005</strain>
    </source>
</reference>
<evidence type="ECO:0008006" key="3">
    <source>
        <dbReference type="Google" id="ProtNLM"/>
    </source>
</evidence>
<gene>
    <name evidence="1" type="ORF">JCM31447_08060</name>
</gene>
<dbReference type="AlphaFoldDB" id="A0A4P2VSS6"/>
<evidence type="ECO:0000313" key="2">
    <source>
        <dbReference type="Proteomes" id="UP000291236"/>
    </source>
</evidence>